<dbReference type="GO" id="GO:0009235">
    <property type="term" value="P:cobalamin metabolic process"/>
    <property type="evidence" value="ECO:0007669"/>
    <property type="project" value="UniProtKB-ARBA"/>
</dbReference>
<sequence length="176" mass="18951">MRLSKIVTRTGDDGSTGLADGTRLPKNSARIAAIGSVDELNSHLGVLLAETLAEDVRSALLLIQNDLFDLGAALATPGAPFERGKLARLDASIEKYNAGLPPLKEFILPGGCRAAAACHVARTVARRAERDYLQVMQNETAPQEGLQYLNRLSDLLFVLCRVLNLAAGKAESLWQR</sequence>
<dbReference type="EC" id="2.5.1.17" evidence="8"/>
<organism evidence="8">
    <name type="scientific">mine drainage metagenome</name>
    <dbReference type="NCBI Taxonomy" id="410659"/>
    <lineage>
        <taxon>unclassified sequences</taxon>
        <taxon>metagenomes</taxon>
        <taxon>ecological metagenomes</taxon>
    </lineage>
</organism>
<evidence type="ECO:0000256" key="6">
    <source>
        <dbReference type="SAM" id="MobiDB-lite"/>
    </source>
</evidence>
<name>A0A1J5U5R6_9ZZZZ</name>
<evidence type="ECO:0000313" key="8">
    <source>
        <dbReference type="EMBL" id="OIR19630.1"/>
    </source>
</evidence>
<keyword evidence="3 8" id="KW-0808">Transferase</keyword>
<evidence type="ECO:0000259" key="7">
    <source>
        <dbReference type="Pfam" id="PF01923"/>
    </source>
</evidence>
<dbReference type="Pfam" id="PF01923">
    <property type="entry name" value="Cob_adeno_trans"/>
    <property type="match status" value="1"/>
</dbReference>
<comment type="similarity">
    <text evidence="1">Belongs to the Cob(I)alamin adenosyltransferase family.</text>
</comment>
<reference evidence="8" key="1">
    <citation type="submission" date="2016-10" db="EMBL/GenBank/DDBJ databases">
        <title>Sequence of Gallionella enrichment culture.</title>
        <authorList>
            <person name="Poehlein A."/>
            <person name="Muehling M."/>
            <person name="Daniel R."/>
        </authorList>
    </citation>
    <scope>NUCLEOTIDE SEQUENCE</scope>
</reference>
<dbReference type="FunFam" id="1.20.1200.10:FF:000001">
    <property type="entry name" value="Cob(I)yrinic acid a,c-diamide adenosyltransferase"/>
    <property type="match status" value="1"/>
</dbReference>
<protein>
    <submittedName>
        <fullName evidence="8">Cob(I)yrinic acid a,c-diamide adenosyltransferase</fullName>
        <ecNumber evidence="8">2.5.1.17</ecNumber>
    </submittedName>
</protein>
<dbReference type="SUPFAM" id="SSF89028">
    <property type="entry name" value="Cobalamin adenosyltransferase-like"/>
    <property type="match status" value="1"/>
</dbReference>
<proteinExistence type="inferred from homology"/>
<evidence type="ECO:0000256" key="1">
    <source>
        <dbReference type="ARBA" id="ARBA00007487"/>
    </source>
</evidence>
<dbReference type="EMBL" id="MLJW01000001">
    <property type="protein sequence ID" value="OIR19630.1"/>
    <property type="molecule type" value="Genomic_DNA"/>
</dbReference>
<evidence type="ECO:0000256" key="5">
    <source>
        <dbReference type="ARBA" id="ARBA00022840"/>
    </source>
</evidence>
<dbReference type="InterPro" id="IPR029499">
    <property type="entry name" value="PduO-typ"/>
</dbReference>
<accession>A0A1J5U5R6</accession>
<gene>
    <name evidence="8" type="primary">yvqK_1</name>
    <name evidence="8" type="ORF">GALL_05120</name>
</gene>
<evidence type="ECO:0000256" key="4">
    <source>
        <dbReference type="ARBA" id="ARBA00022741"/>
    </source>
</evidence>
<dbReference type="GO" id="GO:0005524">
    <property type="term" value="F:ATP binding"/>
    <property type="evidence" value="ECO:0007669"/>
    <property type="project" value="UniProtKB-KW"/>
</dbReference>
<dbReference type="GO" id="GO:0008817">
    <property type="term" value="F:corrinoid adenosyltransferase activity"/>
    <property type="evidence" value="ECO:0007669"/>
    <property type="project" value="UniProtKB-EC"/>
</dbReference>
<evidence type="ECO:0000256" key="2">
    <source>
        <dbReference type="ARBA" id="ARBA00011233"/>
    </source>
</evidence>
<evidence type="ECO:0000256" key="3">
    <source>
        <dbReference type="ARBA" id="ARBA00022679"/>
    </source>
</evidence>
<dbReference type="PANTHER" id="PTHR12213">
    <property type="entry name" value="CORRINOID ADENOSYLTRANSFERASE"/>
    <property type="match status" value="1"/>
</dbReference>
<dbReference type="Gene3D" id="1.20.1200.10">
    <property type="entry name" value="Cobalamin adenosyltransferase-like"/>
    <property type="match status" value="1"/>
</dbReference>
<dbReference type="PANTHER" id="PTHR12213:SF0">
    <property type="entry name" value="CORRINOID ADENOSYLTRANSFERASE MMAB"/>
    <property type="match status" value="1"/>
</dbReference>
<feature type="domain" description="Cobalamin adenosyltransferase-like" evidence="7">
    <location>
        <begin position="6"/>
        <end position="162"/>
    </location>
</feature>
<keyword evidence="5" id="KW-0067">ATP-binding</keyword>
<keyword evidence="4" id="KW-0547">Nucleotide-binding</keyword>
<feature type="region of interest" description="Disordered" evidence="6">
    <location>
        <begin position="1"/>
        <end position="21"/>
    </location>
</feature>
<dbReference type="AlphaFoldDB" id="A0A1J5U5R6"/>
<dbReference type="InterPro" id="IPR016030">
    <property type="entry name" value="CblAdoTrfase-like"/>
</dbReference>
<comment type="subunit">
    <text evidence="2">Homotrimer.</text>
</comment>
<comment type="caution">
    <text evidence="8">The sequence shown here is derived from an EMBL/GenBank/DDBJ whole genome shotgun (WGS) entry which is preliminary data.</text>
</comment>
<dbReference type="NCBIfam" id="TIGR00636">
    <property type="entry name" value="PduO_Nterm"/>
    <property type="match status" value="1"/>
</dbReference>
<dbReference type="InterPro" id="IPR036451">
    <property type="entry name" value="CblAdoTrfase-like_sf"/>
</dbReference>